<sequence>MLNNLTSMLNNLSATLNVLAAICSMSSAMLDVLHSTIILLFICDILPVLVPLFEKQITGITYTYLTIPISETNDCPSYNSYLLPLCCGHLNNLSSVSCLDLHSHQSIKLCIIMLIPSHTDFNIQFCFLCLFLPTPCPRYPGQSFLILCFSCGNKAADVFCIVSV</sequence>
<proteinExistence type="predicted"/>
<protein>
    <submittedName>
        <fullName evidence="2">Uncharacterized protein</fullName>
    </submittedName>
</protein>
<reference evidence="2" key="1">
    <citation type="submission" date="2021-05" db="EMBL/GenBank/DDBJ databases">
        <authorList>
            <person name="Alioto T."/>
            <person name="Alioto T."/>
            <person name="Gomez Garrido J."/>
        </authorList>
    </citation>
    <scope>NUCLEOTIDE SEQUENCE</scope>
</reference>
<keyword evidence="1" id="KW-1133">Transmembrane helix</keyword>
<organism evidence="2">
    <name type="scientific">Cacopsylla melanoneura</name>
    <dbReference type="NCBI Taxonomy" id="428564"/>
    <lineage>
        <taxon>Eukaryota</taxon>
        <taxon>Metazoa</taxon>
        <taxon>Ecdysozoa</taxon>
        <taxon>Arthropoda</taxon>
        <taxon>Hexapoda</taxon>
        <taxon>Insecta</taxon>
        <taxon>Pterygota</taxon>
        <taxon>Neoptera</taxon>
        <taxon>Paraneoptera</taxon>
        <taxon>Hemiptera</taxon>
        <taxon>Sternorrhyncha</taxon>
        <taxon>Psylloidea</taxon>
        <taxon>Psyllidae</taxon>
        <taxon>Psyllinae</taxon>
        <taxon>Cacopsylla</taxon>
    </lineage>
</organism>
<evidence type="ECO:0000256" key="1">
    <source>
        <dbReference type="SAM" id="Phobius"/>
    </source>
</evidence>
<name>A0A8D8X0Y6_9HEMI</name>
<evidence type="ECO:0000313" key="2">
    <source>
        <dbReference type="EMBL" id="CAG6677615.1"/>
    </source>
</evidence>
<dbReference type="AlphaFoldDB" id="A0A8D8X0Y6"/>
<feature type="transmembrane region" description="Helical" evidence="1">
    <location>
        <begin position="36"/>
        <end position="53"/>
    </location>
</feature>
<keyword evidence="1" id="KW-0472">Membrane</keyword>
<keyword evidence="1" id="KW-0812">Transmembrane</keyword>
<dbReference type="EMBL" id="HBUF01243060">
    <property type="protein sequence ID" value="CAG6677615.1"/>
    <property type="molecule type" value="Transcribed_RNA"/>
</dbReference>
<accession>A0A8D8X0Y6</accession>